<evidence type="ECO:0000313" key="1">
    <source>
        <dbReference type="EMBL" id="ADO67410.1"/>
    </source>
</evidence>
<dbReference type="GeneID" id="9887779"/>
<organism evidence="1 2">
    <name type="scientific">Cafeteria roenbergensis virus (strain BV-PW1)</name>
    <name type="common">CroV</name>
    <dbReference type="NCBI Taxonomy" id="693272"/>
    <lineage>
        <taxon>Viruses</taxon>
        <taxon>Varidnaviria</taxon>
        <taxon>Bamfordvirae</taxon>
        <taxon>Nucleocytoviricota</taxon>
        <taxon>Megaviricetes</taxon>
        <taxon>Imitervirales</taxon>
        <taxon>Mimiviridae</taxon>
        <taxon>Aliimimivirinae</taxon>
        <taxon>Rheavirus</taxon>
        <taxon>Rheavirus sinusmexicani</taxon>
    </lineage>
</organism>
<name>E3T5E7_CROVB</name>
<dbReference type="KEGG" id="vg:9887779"/>
<dbReference type="Proteomes" id="UP000029781">
    <property type="component" value="Segment"/>
</dbReference>
<proteinExistence type="predicted"/>
<reference evidence="1 2" key="1">
    <citation type="journal article" date="2010" name="Proc. Natl. Acad. Sci. U.S.A.">
        <title>Giant virus with a remarkable complement of genes infects marine zooplankton.</title>
        <authorList>
            <person name="Fischer M.G."/>
            <person name="Allen M.J."/>
            <person name="Wilson W.H."/>
            <person name="Suttle C.A."/>
        </authorList>
    </citation>
    <scope>NUCLEOTIDE SEQUENCE [LARGE SCALE GENOMIC DNA]</scope>
    <source>
        <strain evidence="1 2">BV-PW1</strain>
    </source>
</reference>
<gene>
    <name evidence="1" type="ORF">crov376</name>
</gene>
<organismHost>
    <name type="scientific">Cafeteria roenbergensis</name>
    <name type="common">Marine flagellate</name>
    <dbReference type="NCBI Taxonomy" id="33653"/>
</organismHost>
<protein>
    <submittedName>
        <fullName evidence="1">Uncharacterized protein</fullName>
    </submittedName>
</protein>
<keyword evidence="2" id="KW-1185">Reference proteome</keyword>
<dbReference type="RefSeq" id="YP_003970009.1">
    <property type="nucleotide sequence ID" value="NC_014637.1"/>
</dbReference>
<sequence length="148" mass="17587">MNRNILLTKRNKKKHEEHLKNFQESVKKNLEEIKNKPDPNKYNPDVKCKYQKYKNIRSTEIKPLGLKIENNPITEKKANLSKLLQNKISERNEKITIDKKPFKKRILTRGTEDYETHKETITELKKMIDAKINEGKETNNAILSHYEN</sequence>
<dbReference type="EMBL" id="GU244497">
    <property type="protein sequence ID" value="ADO67410.1"/>
    <property type="molecule type" value="Genomic_DNA"/>
</dbReference>
<accession>E3T5E7</accession>
<evidence type="ECO:0000313" key="2">
    <source>
        <dbReference type="Proteomes" id="UP000029781"/>
    </source>
</evidence>